<evidence type="ECO:0000313" key="2">
    <source>
        <dbReference type="Proteomes" id="UP001163835"/>
    </source>
</evidence>
<accession>A0ACC1TMI8</accession>
<name>A0ACC1TMI8_9AGAR</name>
<comment type="caution">
    <text evidence="1">The sequence shown here is derived from an EMBL/GenBank/DDBJ whole genome shotgun (WGS) entry which is preliminary data.</text>
</comment>
<dbReference type="EMBL" id="MU795511">
    <property type="protein sequence ID" value="KAJ3805888.1"/>
    <property type="molecule type" value="Genomic_DNA"/>
</dbReference>
<protein>
    <submittedName>
        <fullName evidence="1">Mus7/MMS22 family-domain-containing protein</fullName>
    </submittedName>
</protein>
<gene>
    <name evidence="1" type="ORF">F5876DRAFT_81275</name>
</gene>
<proteinExistence type="predicted"/>
<sequence length="1985" mass="225071">MEDDYVETSDQDELEESRGLFYQYRARPRQSESPRETKRRKADLSCIREPRVRDSAPDPLFSDFESQSPVTDFTEPLSVLFEPTADSGLATPLSFPPSEDEKENDEKRENEDIVAGVAVDDLEMSQDPLNLLDHDRELNLSPLPPSSAPRILPSSQHSTVEDTGDLLHFHDGRGISPVPAHSPSPPPLDRAPSPFSPPILPPSTHSPSFSPRPRSQSTDGDAVGTNKRNLRKRGEHQRRPYTFDKILYMQQMKNVPEAVVTARYLEKEKRVDRERRDGYSSEEESQEQEYQPPSDPEEESQMPQPEIRQKGDSAITGVGNELLPSMSESSDEDMRGLRKEARQIEKQKRRKEKEAKRAEKEREREEKRIVAEKDKGSKTKSFPVRDKEREARKERTKPAGNKRNTTPGPSDRRHARTLSPAPEPGPFSGILQQSTRRNEDEADMSFFRDWKSDFSSHSNPPRADQLHPHNEQFDYDDDVGSGPGRASLPDLLNSPPPSLIFRPRSRSHFTSVDSDHVDDSDDGSSSDSGDAKESRQLKTLGRLYPRFMLPAFGVNSRARLSSQSRELGNQRQASLRISSDDDEDSDNLRPGLARVRVRRGTLRPIKGDTESEDDSTKMAPVTFKSSFSSFSPRSPSPLDSRDQRNVFRRRSVQPEPQRQNIQKQEIIEICSSSSEDSSSDETDVDDEEIAEFLQRGANLGRSVVKPSRKTVRNELLIDYMLARNVYIGGSSSSRRKSGKSKHLTKRSVSSSGIRYNTSRTKSSSISSKTQMSLLKASDSNKSSAGTIGYRLDVVRPGHGGGRQSLLSFKNHRQTREASRYRGGDVDEFSQSDYRDDEDGNDDNDDESPEDEFLRMESDEGKSRKKGNKKLTWKQKLKQRKEVEQMHGVYTHVADAGTRLLANAGQFGVSESGGTGGTRRSTKGQGRRPKKARRKGLWKDLSLNAEDEELHRALAPSSSQHRTPHPESAPKQHLGHRRLVKKDDADTGVLAENEQDGVSNSIKVDTDFALLTSGQTFGFNTYIKRGLLYELLQLIRSTPPSQADSGPASASVSLIQNSKHPSYRAPHLSLVISLSNPLSDFIRDLPILCRSLGDFIIGLPDVDEEVVGREWRSVMRGVEEVLTGFVKGEGDEAKEKLQDIVGKTIGSLITQMHSSDFIKSTIDPMTFDVCWFAIEMLLRAGFELSSSTLLSDACKILVQYLLEVDPGLRDVMMLMRNANSKEREFNDSTSIVQREAELWVCLIHVLRPGVTGGPNCEHPLWDIIRKELERRSSAAAKWTLQANETIWQTIAGLCALSQFSEHGLCKEKPSISEGWKIVFLALKNVQLKADSAIDQQLNSAPLRMKDRYFALIVRRCFFLVNRWKWAIESSFPVLNIFSGAFGTRKFRNLLHEKTDFPEFLRTQRWESCFEYSRRDSAFVLFVKLVVQRGIALKQSEKPSPHSLEKNLTLITPLGSVEMFSKAHPPQGNELSMLYNRMAAIAVRIHLSSSDYCSRVQQARQYFNFRTSDDTSRMACIRSLMYVTQMMILEKLPLEQTEVNAWYTEIVEVLIKEYKELSGKEEKSLNRVRFLLNAVLGSLRHILNAYNDPEMEAQYPDLSLFDVVQKIGREAVVTDNTQTAREFAAVIRTFLSLRDKVVSPPERPPIESLLDNGVESNDNQESQEYGEVDIDMNDPALDELLGGNATSNAANRLHQDIEVKDRVVGKSLNSLTWLIYRCLKNMFEGYPEGRSPSFQVMENVDGWIDAWIQCASIAIIHSQSMTWFSLCLDVRKTWTTIGDVHWRRRIEIRVALNILKRAPMSYADSVSGPLIQFNSKTKRVVQKLQDYFIETLFDCLIPVEVTVDHDFLSWIFSIDGLRHPLLRNLPVTLPPYPKILALSKNDFTTLRDKFLRGILDNIEQSLHDEENESGNRIALGENVANKKYGDFLAKFFHSLKEMYSSMPEGSNECQDYKIKCKDLCTMTFEDHPRIGTWRRMATWDVWWKGLN</sequence>
<reference evidence="1" key="1">
    <citation type="submission" date="2022-09" db="EMBL/GenBank/DDBJ databases">
        <title>A Global Phylogenomic Analysis of the Shiitake Genus Lentinula.</title>
        <authorList>
            <consortium name="DOE Joint Genome Institute"/>
            <person name="Sierra-Patev S."/>
            <person name="Min B."/>
            <person name="Naranjo-Ortiz M."/>
            <person name="Looney B."/>
            <person name="Konkel Z."/>
            <person name="Slot J.C."/>
            <person name="Sakamoto Y."/>
            <person name="Steenwyk J.L."/>
            <person name="Rokas A."/>
            <person name="Carro J."/>
            <person name="Camarero S."/>
            <person name="Ferreira P."/>
            <person name="Molpeceres G."/>
            <person name="Ruiz-Duenas F.J."/>
            <person name="Serrano A."/>
            <person name="Henrissat B."/>
            <person name="Drula E."/>
            <person name="Hughes K.W."/>
            <person name="Mata J.L."/>
            <person name="Ishikawa N.K."/>
            <person name="Vargas-Isla R."/>
            <person name="Ushijima S."/>
            <person name="Smith C.A."/>
            <person name="Ahrendt S."/>
            <person name="Andreopoulos W."/>
            <person name="He G."/>
            <person name="Labutti K."/>
            <person name="Lipzen A."/>
            <person name="Ng V."/>
            <person name="Riley R."/>
            <person name="Sandor L."/>
            <person name="Barry K."/>
            <person name="Martinez A.T."/>
            <person name="Xiao Y."/>
            <person name="Gibbons J.G."/>
            <person name="Terashima K."/>
            <person name="Grigoriev I.V."/>
            <person name="Hibbett D.S."/>
        </authorList>
    </citation>
    <scope>NUCLEOTIDE SEQUENCE</scope>
    <source>
        <strain evidence="1">TMI1499</strain>
    </source>
</reference>
<keyword evidence="2" id="KW-1185">Reference proteome</keyword>
<evidence type="ECO:0000313" key="1">
    <source>
        <dbReference type="EMBL" id="KAJ3805888.1"/>
    </source>
</evidence>
<organism evidence="1 2">
    <name type="scientific">Lentinula aff. lateritia</name>
    <dbReference type="NCBI Taxonomy" id="2804960"/>
    <lineage>
        <taxon>Eukaryota</taxon>
        <taxon>Fungi</taxon>
        <taxon>Dikarya</taxon>
        <taxon>Basidiomycota</taxon>
        <taxon>Agaricomycotina</taxon>
        <taxon>Agaricomycetes</taxon>
        <taxon>Agaricomycetidae</taxon>
        <taxon>Agaricales</taxon>
        <taxon>Marasmiineae</taxon>
        <taxon>Omphalotaceae</taxon>
        <taxon>Lentinula</taxon>
    </lineage>
</organism>
<dbReference type="Proteomes" id="UP001163835">
    <property type="component" value="Unassembled WGS sequence"/>
</dbReference>